<dbReference type="KEGG" id="ela:UCREL1_1268"/>
<dbReference type="eggNOG" id="KOG1814">
    <property type="taxonomic scope" value="Eukaryota"/>
</dbReference>
<dbReference type="Proteomes" id="UP000012174">
    <property type="component" value="Unassembled WGS sequence"/>
</dbReference>
<dbReference type="InterPro" id="IPR001841">
    <property type="entry name" value="Znf_RING"/>
</dbReference>
<dbReference type="InterPro" id="IPR031127">
    <property type="entry name" value="E3_UB_ligase_RBR"/>
</dbReference>
<dbReference type="GO" id="GO:0016567">
    <property type="term" value="P:protein ubiquitination"/>
    <property type="evidence" value="ECO:0007669"/>
    <property type="project" value="InterPro"/>
</dbReference>
<evidence type="ECO:0000313" key="8">
    <source>
        <dbReference type="Proteomes" id="UP000012174"/>
    </source>
</evidence>
<dbReference type="FunFam" id="3.30.40.10:FF:000416">
    <property type="entry name" value="RBR-type E3 ubiquitin transferase"/>
    <property type="match status" value="1"/>
</dbReference>
<feature type="compositionally biased region" description="Basic and acidic residues" evidence="5">
    <location>
        <begin position="299"/>
        <end position="308"/>
    </location>
</feature>
<reference evidence="8" key="1">
    <citation type="journal article" date="2013" name="Genome Announc.">
        <title>Draft genome sequence of the grapevine dieback fungus Eutypa lata UCR-EL1.</title>
        <authorList>
            <person name="Blanco-Ulate B."/>
            <person name="Rolshausen P.E."/>
            <person name="Cantu D."/>
        </authorList>
    </citation>
    <scope>NUCLEOTIDE SEQUENCE [LARGE SCALE GENOMIC DNA]</scope>
    <source>
        <strain evidence="8">UCR-EL1</strain>
    </source>
</reference>
<feature type="region of interest" description="Disordered" evidence="5">
    <location>
        <begin position="276"/>
        <end position="308"/>
    </location>
</feature>
<feature type="domain" description="RING-type" evidence="6">
    <location>
        <begin position="94"/>
        <end position="139"/>
    </location>
</feature>
<dbReference type="SUPFAM" id="SSF57850">
    <property type="entry name" value="RING/U-box"/>
    <property type="match status" value="1"/>
</dbReference>
<dbReference type="PROSITE" id="PS50089">
    <property type="entry name" value="ZF_RING_2"/>
    <property type="match status" value="1"/>
</dbReference>
<keyword evidence="2 4" id="KW-0863">Zinc-finger</keyword>
<evidence type="ECO:0000256" key="5">
    <source>
        <dbReference type="SAM" id="MobiDB-lite"/>
    </source>
</evidence>
<dbReference type="CDD" id="cd23134">
    <property type="entry name" value="RING-HC_ITT1-like"/>
    <property type="match status" value="1"/>
</dbReference>
<dbReference type="EMBL" id="KB705599">
    <property type="protein sequence ID" value="EMR71685.1"/>
    <property type="molecule type" value="Genomic_DNA"/>
</dbReference>
<keyword evidence="3" id="KW-0862">Zinc</keyword>
<keyword evidence="1" id="KW-0479">Metal-binding</keyword>
<protein>
    <submittedName>
        <fullName evidence="7">Putative ring finger protein</fullName>
    </submittedName>
</protein>
<dbReference type="Gene3D" id="3.30.40.10">
    <property type="entry name" value="Zinc/RING finger domain, C3HC4 (zinc finger)"/>
    <property type="match status" value="1"/>
</dbReference>
<dbReference type="STRING" id="1287681.M7TYD3"/>
<feature type="region of interest" description="Disordered" evidence="5">
    <location>
        <begin position="215"/>
        <end position="248"/>
    </location>
</feature>
<sequence length="422" mass="47249">MNSGTFGERSKTNTRAASCYCFFGAHDAERLWEDIGRDQVVFAYIDDVQQSTDNVFGLVDGEGTLEVAPEHKIAILDYDIKAKRKAFEKETFICGICLDPKKGSTCHRMLDCGHVFCVQCLQDFYNNAITEGDVASVQCLEPKCAHEREKRETTPGPSSKKQRKAKTFISPSELLQIPLDQDMVKRYVALKYKNELESDKNTIYCPRPWCQGAARSKKHKKPEGLDFAQDSGEESDVDELSEKAEEASKKNFDANKELLSICDDWQVTSTTKTNQMLLFLPKKPQHHKSRGKGKTKHSNSNEDRKPTEELLSLAKDLSFSESRVARPHLSVRQPLLLLVVAVVTERRRIEVDGEPAGEAGAIGEEVEAQVQLQGSIDPTTGQGIGDILRQEGELDPNQAAWIRQFVQLALADQEDLADDDEL</sequence>
<feature type="region of interest" description="Disordered" evidence="5">
    <location>
        <begin position="146"/>
        <end position="167"/>
    </location>
</feature>
<evidence type="ECO:0000256" key="1">
    <source>
        <dbReference type="ARBA" id="ARBA00022723"/>
    </source>
</evidence>
<evidence type="ECO:0000256" key="3">
    <source>
        <dbReference type="ARBA" id="ARBA00022833"/>
    </source>
</evidence>
<dbReference type="OrthoDB" id="1431934at2759"/>
<organism evidence="7 8">
    <name type="scientific">Eutypa lata (strain UCR-EL1)</name>
    <name type="common">Grapevine dieback disease fungus</name>
    <name type="synonym">Eutypa armeniacae</name>
    <dbReference type="NCBI Taxonomy" id="1287681"/>
    <lineage>
        <taxon>Eukaryota</taxon>
        <taxon>Fungi</taxon>
        <taxon>Dikarya</taxon>
        <taxon>Ascomycota</taxon>
        <taxon>Pezizomycotina</taxon>
        <taxon>Sordariomycetes</taxon>
        <taxon>Xylariomycetidae</taxon>
        <taxon>Xylariales</taxon>
        <taxon>Diatrypaceae</taxon>
        <taxon>Eutypa</taxon>
    </lineage>
</organism>
<gene>
    <name evidence="7" type="ORF">UCREL1_1268</name>
</gene>
<keyword evidence="8" id="KW-1185">Reference proteome</keyword>
<proteinExistence type="predicted"/>
<evidence type="ECO:0000256" key="2">
    <source>
        <dbReference type="ARBA" id="ARBA00022771"/>
    </source>
</evidence>
<accession>M7TYD3</accession>
<dbReference type="InterPro" id="IPR017907">
    <property type="entry name" value="Znf_RING_CS"/>
</dbReference>
<feature type="compositionally biased region" description="Basic residues" evidence="5">
    <location>
        <begin position="283"/>
        <end position="297"/>
    </location>
</feature>
<evidence type="ECO:0000256" key="4">
    <source>
        <dbReference type="PROSITE-ProRule" id="PRU00175"/>
    </source>
</evidence>
<name>M7TYD3_EUTLA</name>
<dbReference type="GO" id="GO:0008270">
    <property type="term" value="F:zinc ion binding"/>
    <property type="evidence" value="ECO:0007669"/>
    <property type="project" value="UniProtKB-KW"/>
</dbReference>
<dbReference type="AlphaFoldDB" id="M7TYD3"/>
<evidence type="ECO:0000259" key="6">
    <source>
        <dbReference type="PROSITE" id="PS50089"/>
    </source>
</evidence>
<dbReference type="GO" id="GO:0004842">
    <property type="term" value="F:ubiquitin-protein transferase activity"/>
    <property type="evidence" value="ECO:0007669"/>
    <property type="project" value="InterPro"/>
</dbReference>
<dbReference type="PROSITE" id="PS00518">
    <property type="entry name" value="ZF_RING_1"/>
    <property type="match status" value="1"/>
</dbReference>
<evidence type="ECO:0000313" key="7">
    <source>
        <dbReference type="EMBL" id="EMR71685.1"/>
    </source>
</evidence>
<dbReference type="PANTHER" id="PTHR11685">
    <property type="entry name" value="RBR FAMILY RING FINGER AND IBR DOMAIN-CONTAINING"/>
    <property type="match status" value="1"/>
</dbReference>
<dbReference type="InterPro" id="IPR013083">
    <property type="entry name" value="Znf_RING/FYVE/PHD"/>
</dbReference>
<dbReference type="HOGENOM" id="CLU_650576_0_0_1"/>